<evidence type="ECO:0000313" key="2">
    <source>
        <dbReference type="EMBL" id="SFW67911.1"/>
    </source>
</evidence>
<keyword evidence="1" id="KW-0472">Membrane</keyword>
<reference evidence="2 4" key="1">
    <citation type="submission" date="2016-11" db="EMBL/GenBank/DDBJ databases">
        <authorList>
            <person name="Jaros S."/>
            <person name="Januszkiewicz K."/>
            <person name="Wedrychowicz H."/>
        </authorList>
    </citation>
    <scope>NUCLEOTIDE SEQUENCE [LARGE SCALE GENOMIC DNA]</scope>
    <source>
        <strain evidence="2 4">DSM 784</strain>
    </source>
</reference>
<evidence type="ECO:0000313" key="3">
    <source>
        <dbReference type="EMBL" id="WQG90227.1"/>
    </source>
</evidence>
<dbReference type="Proteomes" id="UP001326715">
    <property type="component" value="Chromosome"/>
</dbReference>
<keyword evidence="1" id="KW-0812">Transmembrane</keyword>
<accession>A0A1K1R6Z3</accession>
<dbReference type="Proteomes" id="UP000183788">
    <property type="component" value="Unassembled WGS sequence"/>
</dbReference>
<reference evidence="3 5" key="2">
    <citation type="submission" date="2023-11" db="EMBL/GenBank/DDBJ databases">
        <title>MicrobeMod: A computational toolkit for identifying prokaryotic methylation and restriction-modification with nanopore sequencing.</title>
        <authorList>
            <person name="Crits-Christoph A."/>
            <person name="Kang S.C."/>
            <person name="Lee H."/>
            <person name="Ostrov N."/>
        </authorList>
    </citation>
    <scope>NUCLEOTIDE SEQUENCE [LARGE SCALE GENOMIC DNA]</scope>
    <source>
        <strain evidence="3 5">ATCC 23090</strain>
    </source>
</reference>
<name>A0A1K1R6Z3_9BACT</name>
<dbReference type="OrthoDB" id="1492467at2"/>
<sequence length="275" mass="31151">MLENTGRVSFLFYGLFIIITVVAMVVAYRVILKGKIPTDKLEKMIELFKYAIVTVAIGTVTLIVSDLFKEREQDVKEIEYFGKYVDEVENVDGIAKRFLLSRYFSVVAPSGPLQEAWRAYYDTTKIEYEKYLQDKKEQAVLDTLPKLTPAQEQKKAELDMRIEQLEAPLASTVKTIPQTVYIQIADEDQRKRGNDLRANLNGGGFNAPGVENVGRKGLYIPGSTEVRYYGEDDLAGALRLITELKAMNLGLKIKDDPVKVKKGKVGTYEIWFSRS</sequence>
<dbReference type="EMBL" id="CP140154">
    <property type="protein sequence ID" value="WQG90227.1"/>
    <property type="molecule type" value="Genomic_DNA"/>
</dbReference>
<proteinExistence type="predicted"/>
<dbReference type="STRING" id="1004.SAMN05661012_03498"/>
<evidence type="ECO:0000313" key="5">
    <source>
        <dbReference type="Proteomes" id="UP001326715"/>
    </source>
</evidence>
<evidence type="ECO:0000256" key="1">
    <source>
        <dbReference type="SAM" id="Phobius"/>
    </source>
</evidence>
<evidence type="ECO:0000313" key="4">
    <source>
        <dbReference type="Proteomes" id="UP000183788"/>
    </source>
</evidence>
<organism evidence="2 4">
    <name type="scientific">Chitinophaga sancti</name>
    <dbReference type="NCBI Taxonomy" id="1004"/>
    <lineage>
        <taxon>Bacteria</taxon>
        <taxon>Pseudomonadati</taxon>
        <taxon>Bacteroidota</taxon>
        <taxon>Chitinophagia</taxon>
        <taxon>Chitinophagales</taxon>
        <taxon>Chitinophagaceae</taxon>
        <taxon>Chitinophaga</taxon>
    </lineage>
</organism>
<feature type="transmembrane region" description="Helical" evidence="1">
    <location>
        <begin position="47"/>
        <end position="68"/>
    </location>
</feature>
<dbReference type="EMBL" id="FPIZ01000010">
    <property type="protein sequence ID" value="SFW67911.1"/>
    <property type="molecule type" value="Genomic_DNA"/>
</dbReference>
<protein>
    <submittedName>
        <fullName evidence="2">Uncharacterized protein</fullName>
    </submittedName>
</protein>
<dbReference type="RefSeq" id="WP_072362507.1">
    <property type="nucleotide sequence ID" value="NZ_CP139972.1"/>
</dbReference>
<dbReference type="AlphaFoldDB" id="A0A1K1R6Z3"/>
<gene>
    <name evidence="2" type="ORF">SAMN05661012_03498</name>
    <name evidence="3" type="ORF">SR876_01860</name>
</gene>
<keyword evidence="1" id="KW-1133">Transmembrane helix</keyword>
<feature type="transmembrane region" description="Helical" evidence="1">
    <location>
        <begin position="12"/>
        <end position="31"/>
    </location>
</feature>
<keyword evidence="5" id="KW-1185">Reference proteome</keyword>